<feature type="domain" description="Ubiquitin conjugation factor E4 core" evidence="6">
    <location>
        <begin position="126"/>
        <end position="321"/>
    </location>
</feature>
<dbReference type="OrthoDB" id="20295at2759"/>
<sequence length="345" mass="38584">MKELIFRNAVTALKQPSLFEGQDFTDQLFELLQYVDPQSHTFFIDVVKEFVTNGGDENSQQLKEVMTPVLRRLHTEINKSNLINLPIYILPSVQLFANNPHLAPVLMEACEPKLRDNGAAYQHSVLGALLSLSVLPRTANSLYEFFENPMDQAANNMMESSLWNASAHLSKNMHKIFLSLLKGGPIMRDKILSWVGGCLKSNAARGMLWNVQAPEISGTALTLVSDGFMLNLGAVLLQLCQPFCTTHNDLKSLKIDPTYGAVLPEECPAKSVHLDCLHNETCLLPAREDSEGHTIKRPTAEVYNFVTECFFMSQKCIDLAMDAPIWLLHLHPSGHQLITFALKYS</sequence>
<name>A0A4C1SPP3_EUMVA</name>
<dbReference type="InterPro" id="IPR019474">
    <property type="entry name" value="Ub_conjug_fac_E4_core"/>
</dbReference>
<dbReference type="Pfam" id="PF10408">
    <property type="entry name" value="Ufd2P_core"/>
    <property type="match status" value="1"/>
</dbReference>
<dbReference type="AlphaFoldDB" id="A0A4C1SPP3"/>
<evidence type="ECO:0000256" key="2">
    <source>
        <dbReference type="ARBA" id="ARBA00004906"/>
    </source>
</evidence>
<evidence type="ECO:0000259" key="6">
    <source>
        <dbReference type="Pfam" id="PF10408"/>
    </source>
</evidence>
<protein>
    <recommendedName>
        <fullName evidence="3">RING-type E3 ubiquitin transferase</fullName>
        <ecNumber evidence="3">2.3.2.27</ecNumber>
    </recommendedName>
</protein>
<proteinExistence type="predicted"/>
<dbReference type="Proteomes" id="UP000299102">
    <property type="component" value="Unassembled WGS sequence"/>
</dbReference>
<evidence type="ECO:0000256" key="5">
    <source>
        <dbReference type="ARBA" id="ARBA00022786"/>
    </source>
</evidence>
<dbReference type="GO" id="GO:0006511">
    <property type="term" value="P:ubiquitin-dependent protein catabolic process"/>
    <property type="evidence" value="ECO:0007669"/>
    <property type="project" value="InterPro"/>
</dbReference>
<keyword evidence="8" id="KW-1185">Reference proteome</keyword>
<dbReference type="GO" id="GO:0005634">
    <property type="term" value="C:nucleus"/>
    <property type="evidence" value="ECO:0007669"/>
    <property type="project" value="TreeGrafter"/>
</dbReference>
<evidence type="ECO:0000256" key="4">
    <source>
        <dbReference type="ARBA" id="ARBA00022679"/>
    </source>
</evidence>
<evidence type="ECO:0000256" key="1">
    <source>
        <dbReference type="ARBA" id="ARBA00000900"/>
    </source>
</evidence>
<dbReference type="STRING" id="151549.A0A4C1SPP3"/>
<accession>A0A4C1SPP3</accession>
<dbReference type="EMBL" id="BGZK01003641">
    <property type="protein sequence ID" value="GBP03297.1"/>
    <property type="molecule type" value="Genomic_DNA"/>
</dbReference>
<dbReference type="GO" id="GO:0000151">
    <property type="term" value="C:ubiquitin ligase complex"/>
    <property type="evidence" value="ECO:0007669"/>
    <property type="project" value="InterPro"/>
</dbReference>
<dbReference type="EC" id="2.3.2.27" evidence="3"/>
<reference evidence="7 8" key="1">
    <citation type="journal article" date="2019" name="Commun. Biol.">
        <title>The bagworm genome reveals a unique fibroin gene that provides high tensile strength.</title>
        <authorList>
            <person name="Kono N."/>
            <person name="Nakamura H."/>
            <person name="Ohtoshi R."/>
            <person name="Tomita M."/>
            <person name="Numata K."/>
            <person name="Arakawa K."/>
        </authorList>
    </citation>
    <scope>NUCLEOTIDE SEQUENCE [LARGE SCALE GENOMIC DNA]</scope>
</reference>
<dbReference type="GO" id="GO:0005737">
    <property type="term" value="C:cytoplasm"/>
    <property type="evidence" value="ECO:0007669"/>
    <property type="project" value="TreeGrafter"/>
</dbReference>
<keyword evidence="5" id="KW-0833">Ubl conjugation pathway</keyword>
<comment type="caution">
    <text evidence="7">The sequence shown here is derived from an EMBL/GenBank/DDBJ whole genome shotgun (WGS) entry which is preliminary data.</text>
</comment>
<dbReference type="InterPro" id="IPR045132">
    <property type="entry name" value="UBE4"/>
</dbReference>
<keyword evidence="4" id="KW-0808">Transferase</keyword>
<organism evidence="7 8">
    <name type="scientific">Eumeta variegata</name>
    <name type="common">Bagworm moth</name>
    <name type="synonym">Eumeta japonica</name>
    <dbReference type="NCBI Taxonomy" id="151549"/>
    <lineage>
        <taxon>Eukaryota</taxon>
        <taxon>Metazoa</taxon>
        <taxon>Ecdysozoa</taxon>
        <taxon>Arthropoda</taxon>
        <taxon>Hexapoda</taxon>
        <taxon>Insecta</taxon>
        <taxon>Pterygota</taxon>
        <taxon>Neoptera</taxon>
        <taxon>Endopterygota</taxon>
        <taxon>Lepidoptera</taxon>
        <taxon>Glossata</taxon>
        <taxon>Ditrysia</taxon>
        <taxon>Tineoidea</taxon>
        <taxon>Psychidae</taxon>
        <taxon>Oiketicinae</taxon>
        <taxon>Eumeta</taxon>
    </lineage>
</organism>
<dbReference type="PANTHER" id="PTHR13931">
    <property type="entry name" value="UBIQUITINATION FACTOR E4"/>
    <property type="match status" value="1"/>
</dbReference>
<dbReference type="GO" id="GO:0034450">
    <property type="term" value="F:ubiquitin-ubiquitin ligase activity"/>
    <property type="evidence" value="ECO:0007669"/>
    <property type="project" value="InterPro"/>
</dbReference>
<dbReference type="UniPathway" id="UPA00143"/>
<dbReference type="GO" id="GO:0000209">
    <property type="term" value="P:protein polyubiquitination"/>
    <property type="evidence" value="ECO:0007669"/>
    <property type="project" value="TreeGrafter"/>
</dbReference>
<gene>
    <name evidence="7" type="primary">Ube4a</name>
    <name evidence="7" type="ORF">EVAR_68308_1</name>
</gene>
<dbReference type="GO" id="GO:0036503">
    <property type="term" value="P:ERAD pathway"/>
    <property type="evidence" value="ECO:0007669"/>
    <property type="project" value="InterPro"/>
</dbReference>
<evidence type="ECO:0000313" key="7">
    <source>
        <dbReference type="EMBL" id="GBP03297.1"/>
    </source>
</evidence>
<dbReference type="PANTHER" id="PTHR13931:SF16">
    <property type="entry name" value="UBIQUITIN CONJUGATION FACTOR E4 A"/>
    <property type="match status" value="1"/>
</dbReference>
<comment type="catalytic activity">
    <reaction evidence="1">
        <text>S-ubiquitinyl-[E2 ubiquitin-conjugating enzyme]-L-cysteine + [acceptor protein]-L-lysine = [E2 ubiquitin-conjugating enzyme]-L-cysteine + N(6)-ubiquitinyl-[acceptor protein]-L-lysine.</text>
        <dbReference type="EC" id="2.3.2.27"/>
    </reaction>
</comment>
<comment type="pathway">
    <text evidence="2">Protein modification; protein ubiquitination.</text>
</comment>
<evidence type="ECO:0000313" key="8">
    <source>
        <dbReference type="Proteomes" id="UP000299102"/>
    </source>
</evidence>
<evidence type="ECO:0000256" key="3">
    <source>
        <dbReference type="ARBA" id="ARBA00012483"/>
    </source>
</evidence>